<accession>A0A4R3LKH0</accession>
<proteinExistence type="predicted"/>
<feature type="region of interest" description="Disordered" evidence="1">
    <location>
        <begin position="207"/>
        <end position="237"/>
    </location>
</feature>
<comment type="caution">
    <text evidence="3">The sequence shown here is derived from an EMBL/GenBank/DDBJ whole genome shotgun (WGS) entry which is preliminary data.</text>
</comment>
<evidence type="ECO:0000313" key="3">
    <source>
        <dbReference type="EMBL" id="TCT00371.1"/>
    </source>
</evidence>
<keyword evidence="2" id="KW-0472">Membrane</keyword>
<keyword evidence="4" id="KW-1185">Reference proteome</keyword>
<dbReference type="Pfam" id="PF07963">
    <property type="entry name" value="N_methyl"/>
    <property type="match status" value="1"/>
</dbReference>
<evidence type="ECO:0000313" key="4">
    <source>
        <dbReference type="Proteomes" id="UP000294599"/>
    </source>
</evidence>
<keyword evidence="2" id="KW-0812">Transmembrane</keyword>
<keyword evidence="2" id="KW-1133">Transmembrane helix</keyword>
<sequence>MSEPRREQRTPATASARWPGFPGKGHGRGRHGPAERVAARSGDRAETSRCPRGTTRPLPTPRGFTLIEAIAAFVLLALFLGVLMSSLSVSMRNTIRAEQESLAAQWAQSKLDLVGIGEKLEEGSTRGEFDDDFRWEMNVEEYIAEREVESEIPFDLDSLGMRLYRVDLDVIWGDRDNARRARFTTLRAYSPDQAVLFNQLDGAADAASASGRSGTAGQARSGNSRPVQGGNDGTARK</sequence>
<dbReference type="AlphaFoldDB" id="A0A4R3LKH0"/>
<name>A0A4R3LKH0_9GAMM</name>
<feature type="region of interest" description="Disordered" evidence="1">
    <location>
        <begin position="1"/>
        <end position="61"/>
    </location>
</feature>
<dbReference type="Proteomes" id="UP000294599">
    <property type="component" value="Unassembled WGS sequence"/>
</dbReference>
<feature type="compositionally biased region" description="Basic and acidic residues" evidence="1">
    <location>
        <begin position="32"/>
        <end position="49"/>
    </location>
</feature>
<organism evidence="3 4">
    <name type="scientific">Pseudofulvimonas gallinarii</name>
    <dbReference type="NCBI Taxonomy" id="634155"/>
    <lineage>
        <taxon>Bacteria</taxon>
        <taxon>Pseudomonadati</taxon>
        <taxon>Pseudomonadota</taxon>
        <taxon>Gammaproteobacteria</taxon>
        <taxon>Lysobacterales</taxon>
        <taxon>Rhodanobacteraceae</taxon>
        <taxon>Pseudofulvimonas</taxon>
    </lineage>
</organism>
<protein>
    <submittedName>
        <fullName evidence="3">Pilin/secretion family protein with methylation motif</fullName>
    </submittedName>
</protein>
<feature type="transmembrane region" description="Helical" evidence="2">
    <location>
        <begin position="66"/>
        <end position="87"/>
    </location>
</feature>
<evidence type="ECO:0000256" key="2">
    <source>
        <dbReference type="SAM" id="Phobius"/>
    </source>
</evidence>
<feature type="compositionally biased region" description="Low complexity" evidence="1">
    <location>
        <begin position="50"/>
        <end position="61"/>
    </location>
</feature>
<gene>
    <name evidence="3" type="ORF">EDC25_103139</name>
</gene>
<dbReference type="OrthoDB" id="7864109at2"/>
<dbReference type="InterPro" id="IPR012902">
    <property type="entry name" value="N_methyl_site"/>
</dbReference>
<feature type="compositionally biased region" description="Low complexity" evidence="1">
    <location>
        <begin position="207"/>
        <end position="222"/>
    </location>
</feature>
<dbReference type="EMBL" id="SMAF01000003">
    <property type="protein sequence ID" value="TCT00371.1"/>
    <property type="molecule type" value="Genomic_DNA"/>
</dbReference>
<evidence type="ECO:0000256" key="1">
    <source>
        <dbReference type="SAM" id="MobiDB-lite"/>
    </source>
</evidence>
<reference evidence="3 4" key="1">
    <citation type="submission" date="2019-03" db="EMBL/GenBank/DDBJ databases">
        <title>Genomic Encyclopedia of Type Strains, Phase IV (KMG-IV): sequencing the most valuable type-strain genomes for metagenomic binning, comparative biology and taxonomic classification.</title>
        <authorList>
            <person name="Goeker M."/>
        </authorList>
    </citation>
    <scope>NUCLEOTIDE SEQUENCE [LARGE SCALE GENOMIC DNA]</scope>
    <source>
        <strain evidence="3 4">DSM 21944</strain>
    </source>
</reference>
<dbReference type="PROSITE" id="PS00409">
    <property type="entry name" value="PROKAR_NTER_METHYL"/>
    <property type="match status" value="1"/>
</dbReference>